<evidence type="ECO:0000313" key="2">
    <source>
        <dbReference type="EMBL" id="OMJ67577.1"/>
    </source>
</evidence>
<evidence type="ECO:0000313" key="3">
    <source>
        <dbReference type="Proteomes" id="UP000187209"/>
    </source>
</evidence>
<dbReference type="AlphaFoldDB" id="A0A1R2AST5"/>
<dbReference type="Proteomes" id="UP000187209">
    <property type="component" value="Unassembled WGS sequence"/>
</dbReference>
<dbReference type="EMBL" id="MPUH01001472">
    <property type="protein sequence ID" value="OMJ67577.1"/>
    <property type="molecule type" value="Genomic_DNA"/>
</dbReference>
<comment type="caution">
    <text evidence="2">The sequence shown here is derived from an EMBL/GenBank/DDBJ whole genome shotgun (WGS) entry which is preliminary data.</text>
</comment>
<accession>A0A1R2AST5</accession>
<proteinExistence type="predicted"/>
<organism evidence="2 3">
    <name type="scientific">Stentor coeruleus</name>
    <dbReference type="NCBI Taxonomy" id="5963"/>
    <lineage>
        <taxon>Eukaryota</taxon>
        <taxon>Sar</taxon>
        <taxon>Alveolata</taxon>
        <taxon>Ciliophora</taxon>
        <taxon>Postciliodesmatophora</taxon>
        <taxon>Heterotrichea</taxon>
        <taxon>Heterotrichida</taxon>
        <taxon>Stentoridae</taxon>
        <taxon>Stentor</taxon>
    </lineage>
</organism>
<keyword evidence="1" id="KW-0175">Coiled coil</keyword>
<protein>
    <submittedName>
        <fullName evidence="2">Uncharacterized protein</fullName>
    </submittedName>
</protein>
<sequence>MKNADKKSDVKKIIELTSEIEQKEYEIIIQNTENTRLIQSLSQMQKANEMYMHTIDELKEKVKNLRIECYMKNENCEEQLNKTVDRETQTLSLPRHKRRPSVSSKIPKNNEFIAYTSCMASTIEALLSE</sequence>
<name>A0A1R2AST5_9CILI</name>
<reference evidence="2 3" key="1">
    <citation type="submission" date="2016-11" db="EMBL/GenBank/DDBJ databases">
        <title>The macronuclear genome of Stentor coeruleus: a giant cell with tiny introns.</title>
        <authorList>
            <person name="Slabodnick M."/>
            <person name="Ruby J.G."/>
            <person name="Reiff S.B."/>
            <person name="Swart E.C."/>
            <person name="Gosai S."/>
            <person name="Prabakaran S."/>
            <person name="Witkowska E."/>
            <person name="Larue G.E."/>
            <person name="Fisher S."/>
            <person name="Freeman R.M."/>
            <person name="Gunawardena J."/>
            <person name="Chu W."/>
            <person name="Stover N.A."/>
            <person name="Gregory B.D."/>
            <person name="Nowacki M."/>
            <person name="Derisi J."/>
            <person name="Roy S.W."/>
            <person name="Marshall W.F."/>
            <person name="Sood P."/>
        </authorList>
    </citation>
    <scope>NUCLEOTIDE SEQUENCE [LARGE SCALE GENOMIC DNA]</scope>
    <source>
        <strain evidence="2">WM001</strain>
    </source>
</reference>
<keyword evidence="3" id="KW-1185">Reference proteome</keyword>
<gene>
    <name evidence="2" type="ORF">SteCoe_35211</name>
</gene>
<evidence type="ECO:0000256" key="1">
    <source>
        <dbReference type="SAM" id="Coils"/>
    </source>
</evidence>
<feature type="coiled-coil region" evidence="1">
    <location>
        <begin position="41"/>
        <end position="75"/>
    </location>
</feature>